<evidence type="ECO:0000313" key="7">
    <source>
        <dbReference type="Proteomes" id="UP000092993"/>
    </source>
</evidence>
<dbReference type="InterPro" id="IPR050360">
    <property type="entry name" value="MFS_Sugar_Transporters"/>
</dbReference>
<evidence type="ECO:0000256" key="1">
    <source>
        <dbReference type="ARBA" id="ARBA00004141"/>
    </source>
</evidence>
<dbReference type="PANTHER" id="PTHR48022">
    <property type="entry name" value="PLASTIDIC GLUCOSE TRANSPORTER 4"/>
    <property type="match status" value="1"/>
</dbReference>
<comment type="subcellular location">
    <subcellularLocation>
        <location evidence="1">Membrane</location>
        <topology evidence="1">Multi-pass membrane protein</topology>
    </subcellularLocation>
</comment>
<protein>
    <recommendedName>
        <fullName evidence="8">FHA domain-containing protein</fullName>
    </recommendedName>
</protein>
<dbReference type="STRING" id="5627.A0A1C7M8K7"/>
<keyword evidence="2" id="KW-0812">Transmembrane</keyword>
<dbReference type="Gene3D" id="1.20.1250.20">
    <property type="entry name" value="MFS general substrate transporter like domains"/>
    <property type="match status" value="1"/>
</dbReference>
<proteinExistence type="predicted"/>
<dbReference type="InterPro" id="IPR005828">
    <property type="entry name" value="MFS_sugar_transport-like"/>
</dbReference>
<evidence type="ECO:0000256" key="5">
    <source>
        <dbReference type="SAM" id="MobiDB-lite"/>
    </source>
</evidence>
<accession>A0A1C7M8K7</accession>
<evidence type="ECO:0000256" key="4">
    <source>
        <dbReference type="ARBA" id="ARBA00023136"/>
    </source>
</evidence>
<feature type="region of interest" description="Disordered" evidence="5">
    <location>
        <begin position="1"/>
        <end position="21"/>
    </location>
</feature>
<dbReference type="OrthoDB" id="6133115at2759"/>
<dbReference type="GO" id="GO:0005351">
    <property type="term" value="F:carbohydrate:proton symporter activity"/>
    <property type="evidence" value="ECO:0007669"/>
    <property type="project" value="TreeGrafter"/>
</dbReference>
<keyword evidence="3" id="KW-1133">Transmembrane helix</keyword>
<dbReference type="PANTHER" id="PTHR48022:SF64">
    <property type="entry name" value="MAJOR FACILITATOR SUPERFAMILY (MFS) PROFILE DOMAIN-CONTAINING PROTEIN"/>
    <property type="match status" value="1"/>
</dbReference>
<sequence length="241" mass="27114">MKSSNGIFINGEQLSPEGQDLAPDVPVANLTQLSASWTSFDTSKITNEWCWRVPSIVQGLPSVLQFFLILLAPKNPHYLIAAGKEKATLHTLAYYHADSDENDALVQYEFEEVKTVKLKHPTIPPYPPSLSPVLQALNAAELSQQQQPAAESTPTLGELQAHQRSLATHIKKVRSLEGILVEHEPMKHEVNPLHNTMEERQREMEMLHISSSHGWAPQHHGDDEFTLDDDDAREYCNCRHT</sequence>
<evidence type="ECO:0000313" key="6">
    <source>
        <dbReference type="EMBL" id="OBZ73260.1"/>
    </source>
</evidence>
<evidence type="ECO:0000256" key="2">
    <source>
        <dbReference type="ARBA" id="ARBA00022692"/>
    </source>
</evidence>
<dbReference type="Proteomes" id="UP000092993">
    <property type="component" value="Unassembled WGS sequence"/>
</dbReference>
<comment type="caution">
    <text evidence="6">The sequence shown here is derived from an EMBL/GenBank/DDBJ whole genome shotgun (WGS) entry which is preliminary data.</text>
</comment>
<dbReference type="AlphaFoldDB" id="A0A1C7M8K7"/>
<evidence type="ECO:0000256" key="3">
    <source>
        <dbReference type="ARBA" id="ARBA00022989"/>
    </source>
</evidence>
<evidence type="ECO:0008006" key="8">
    <source>
        <dbReference type="Google" id="ProtNLM"/>
    </source>
</evidence>
<name>A0A1C7M8K7_GRIFR</name>
<organism evidence="6 7">
    <name type="scientific">Grifola frondosa</name>
    <name type="common">Maitake</name>
    <name type="synonym">Polyporus frondosus</name>
    <dbReference type="NCBI Taxonomy" id="5627"/>
    <lineage>
        <taxon>Eukaryota</taxon>
        <taxon>Fungi</taxon>
        <taxon>Dikarya</taxon>
        <taxon>Basidiomycota</taxon>
        <taxon>Agaricomycotina</taxon>
        <taxon>Agaricomycetes</taxon>
        <taxon>Polyporales</taxon>
        <taxon>Grifolaceae</taxon>
        <taxon>Grifola</taxon>
    </lineage>
</organism>
<keyword evidence="4" id="KW-0472">Membrane</keyword>
<dbReference type="GO" id="GO:0016020">
    <property type="term" value="C:membrane"/>
    <property type="evidence" value="ECO:0007669"/>
    <property type="project" value="UniProtKB-SubCell"/>
</dbReference>
<reference evidence="6 7" key="1">
    <citation type="submission" date="2016-03" db="EMBL/GenBank/DDBJ databases">
        <title>Whole genome sequencing of Grifola frondosa 9006-11.</title>
        <authorList>
            <person name="Min B."/>
            <person name="Park H."/>
            <person name="Kim J.-G."/>
            <person name="Cho H."/>
            <person name="Oh Y.-L."/>
            <person name="Kong W.-S."/>
            <person name="Choi I.-G."/>
        </authorList>
    </citation>
    <scope>NUCLEOTIDE SEQUENCE [LARGE SCALE GENOMIC DNA]</scope>
    <source>
        <strain evidence="6 7">9006-11</strain>
    </source>
</reference>
<dbReference type="EMBL" id="LUGG01000007">
    <property type="protein sequence ID" value="OBZ73260.1"/>
    <property type="molecule type" value="Genomic_DNA"/>
</dbReference>
<dbReference type="InterPro" id="IPR036259">
    <property type="entry name" value="MFS_trans_sf"/>
</dbReference>
<dbReference type="Pfam" id="PF00083">
    <property type="entry name" value="Sugar_tr"/>
    <property type="match status" value="1"/>
</dbReference>
<keyword evidence="7" id="KW-1185">Reference proteome</keyword>
<gene>
    <name evidence="6" type="ORF">A0H81_06721</name>
</gene>